<dbReference type="EC" id="3.1.1.11" evidence="4 12"/>
<dbReference type="UniPathway" id="UPA00545">
    <property type="reaction ID" value="UER00823"/>
</dbReference>
<evidence type="ECO:0000313" key="15">
    <source>
        <dbReference type="EMBL" id="KAF8401429.1"/>
    </source>
</evidence>
<evidence type="ECO:0000256" key="7">
    <source>
        <dbReference type="ARBA" id="ARBA00023157"/>
    </source>
</evidence>
<dbReference type="InterPro" id="IPR012334">
    <property type="entry name" value="Pectin_lyas_fold"/>
</dbReference>
<dbReference type="GO" id="GO:0004857">
    <property type="term" value="F:enzyme inhibitor activity"/>
    <property type="evidence" value="ECO:0007669"/>
    <property type="project" value="InterPro"/>
</dbReference>
<gene>
    <name evidence="15" type="ORF">HHK36_012368</name>
</gene>
<evidence type="ECO:0000313" key="16">
    <source>
        <dbReference type="Proteomes" id="UP000655225"/>
    </source>
</evidence>
<keyword evidence="13" id="KW-0472">Membrane</keyword>
<evidence type="ECO:0000256" key="13">
    <source>
        <dbReference type="SAM" id="Phobius"/>
    </source>
</evidence>
<evidence type="ECO:0000256" key="3">
    <source>
        <dbReference type="ARBA" id="ARBA00007786"/>
    </source>
</evidence>
<reference evidence="15 16" key="1">
    <citation type="submission" date="2020-04" db="EMBL/GenBank/DDBJ databases">
        <title>Plant Genome Project.</title>
        <authorList>
            <person name="Zhang R.-G."/>
        </authorList>
    </citation>
    <scope>NUCLEOTIDE SEQUENCE [LARGE SCALE GENOMIC DNA]</scope>
    <source>
        <strain evidence="15">YNK0</strain>
        <tissue evidence="15">Leaf</tissue>
    </source>
</reference>
<feature type="domain" description="Pectinesterase inhibitor" evidence="14">
    <location>
        <begin position="67"/>
        <end position="219"/>
    </location>
</feature>
<dbReference type="OMA" id="INKSMTH"/>
<dbReference type="SUPFAM" id="SSF51126">
    <property type="entry name" value="Pectin lyase-like"/>
    <property type="match status" value="1"/>
</dbReference>
<dbReference type="OrthoDB" id="2019149at2759"/>
<feature type="active site" evidence="11">
    <location>
        <position position="423"/>
    </location>
</feature>
<comment type="caution">
    <text evidence="15">The sequence shown here is derived from an EMBL/GenBank/DDBJ whole genome shotgun (WGS) entry which is preliminary data.</text>
</comment>
<dbReference type="SMART" id="SM00856">
    <property type="entry name" value="PMEI"/>
    <property type="match status" value="1"/>
</dbReference>
<protein>
    <recommendedName>
        <fullName evidence="4 12">Pectinesterase</fullName>
        <ecNumber evidence="4 12">3.1.1.11</ecNumber>
    </recommendedName>
</protein>
<keyword evidence="7" id="KW-1015">Disulfide bond</keyword>
<evidence type="ECO:0000256" key="8">
    <source>
        <dbReference type="ARBA" id="ARBA00023180"/>
    </source>
</evidence>
<dbReference type="AlphaFoldDB" id="A0A834Z5N7"/>
<keyword evidence="8" id="KW-0325">Glycoprotein</keyword>
<name>A0A834Z5N7_TETSI</name>
<keyword evidence="13" id="KW-0812">Transmembrane</keyword>
<dbReference type="InterPro" id="IPR033131">
    <property type="entry name" value="Pectinesterase_Asp_AS"/>
</dbReference>
<dbReference type="Proteomes" id="UP000655225">
    <property type="component" value="Unassembled WGS sequence"/>
</dbReference>
<evidence type="ECO:0000259" key="14">
    <source>
        <dbReference type="SMART" id="SM00856"/>
    </source>
</evidence>
<dbReference type="GO" id="GO:0030599">
    <property type="term" value="F:pectinesterase activity"/>
    <property type="evidence" value="ECO:0007669"/>
    <property type="project" value="UniProtKB-UniRule"/>
</dbReference>
<dbReference type="NCBIfam" id="TIGR01614">
    <property type="entry name" value="PME_inhib"/>
    <property type="match status" value="1"/>
</dbReference>
<comment type="pathway">
    <text evidence="1 12">Glycan metabolism; pectin degradation; 2-dehydro-3-deoxy-D-gluconate from pectin: step 1/5.</text>
</comment>
<dbReference type="PANTHER" id="PTHR31707">
    <property type="entry name" value="PECTINESTERASE"/>
    <property type="match status" value="1"/>
</dbReference>
<feature type="transmembrane region" description="Helical" evidence="13">
    <location>
        <begin position="25"/>
        <end position="46"/>
    </location>
</feature>
<dbReference type="PROSITE" id="PS00503">
    <property type="entry name" value="PECTINESTERASE_2"/>
    <property type="match status" value="1"/>
</dbReference>
<accession>A0A834Z5N7</accession>
<dbReference type="FunFam" id="2.160.20.10:FF:000001">
    <property type="entry name" value="Pectinesterase"/>
    <property type="match status" value="1"/>
</dbReference>
<dbReference type="SUPFAM" id="SSF101148">
    <property type="entry name" value="Plant invertase/pectin methylesterase inhibitor"/>
    <property type="match status" value="1"/>
</dbReference>
<dbReference type="InterPro" id="IPR000070">
    <property type="entry name" value="Pectinesterase_cat"/>
</dbReference>
<evidence type="ECO:0000256" key="10">
    <source>
        <dbReference type="ARBA" id="ARBA00057335"/>
    </source>
</evidence>
<keyword evidence="16" id="KW-1185">Reference proteome</keyword>
<dbReference type="InterPro" id="IPR011050">
    <property type="entry name" value="Pectin_lyase_fold/virulence"/>
</dbReference>
<dbReference type="GO" id="GO:0042545">
    <property type="term" value="P:cell wall modification"/>
    <property type="evidence" value="ECO:0007669"/>
    <property type="project" value="UniProtKB-UniRule"/>
</dbReference>
<evidence type="ECO:0000256" key="9">
    <source>
        <dbReference type="ARBA" id="ARBA00047928"/>
    </source>
</evidence>
<dbReference type="Pfam" id="PF04043">
    <property type="entry name" value="PMEI"/>
    <property type="match status" value="1"/>
</dbReference>
<evidence type="ECO:0000256" key="6">
    <source>
        <dbReference type="ARBA" id="ARBA00023085"/>
    </source>
</evidence>
<evidence type="ECO:0000256" key="1">
    <source>
        <dbReference type="ARBA" id="ARBA00005184"/>
    </source>
</evidence>
<evidence type="ECO:0000256" key="12">
    <source>
        <dbReference type="RuleBase" id="RU000589"/>
    </source>
</evidence>
<proteinExistence type="inferred from homology"/>
<evidence type="ECO:0000256" key="11">
    <source>
        <dbReference type="PROSITE-ProRule" id="PRU10040"/>
    </source>
</evidence>
<organism evidence="15 16">
    <name type="scientific">Tetracentron sinense</name>
    <name type="common">Spur-leaf</name>
    <dbReference type="NCBI Taxonomy" id="13715"/>
    <lineage>
        <taxon>Eukaryota</taxon>
        <taxon>Viridiplantae</taxon>
        <taxon>Streptophyta</taxon>
        <taxon>Embryophyta</taxon>
        <taxon>Tracheophyta</taxon>
        <taxon>Spermatophyta</taxon>
        <taxon>Magnoliopsida</taxon>
        <taxon>Trochodendrales</taxon>
        <taxon>Trochodendraceae</taxon>
        <taxon>Tetracentron</taxon>
    </lineage>
</organism>
<dbReference type="GO" id="GO:0045490">
    <property type="term" value="P:pectin catabolic process"/>
    <property type="evidence" value="ECO:0007669"/>
    <property type="project" value="UniProtKB-UniRule"/>
</dbReference>
<dbReference type="InterPro" id="IPR006501">
    <property type="entry name" value="Pectinesterase_inhib_dom"/>
</dbReference>
<evidence type="ECO:0000256" key="2">
    <source>
        <dbReference type="ARBA" id="ARBA00006027"/>
    </source>
</evidence>
<dbReference type="Pfam" id="PF01095">
    <property type="entry name" value="Pectinesterase"/>
    <property type="match status" value="1"/>
</dbReference>
<evidence type="ECO:0000256" key="4">
    <source>
        <dbReference type="ARBA" id="ARBA00013229"/>
    </source>
</evidence>
<dbReference type="InterPro" id="IPR035513">
    <property type="entry name" value="Invertase/methylesterase_inhib"/>
</dbReference>
<dbReference type="Gene3D" id="1.20.140.40">
    <property type="entry name" value="Invertase/pectin methylesterase inhibitor family protein"/>
    <property type="match status" value="1"/>
</dbReference>
<dbReference type="Pfam" id="PF16858">
    <property type="entry name" value="CNDH2_C"/>
    <property type="match status" value="1"/>
</dbReference>
<sequence>MSLNGYGHVSGDQTVVNDGKRKKRIAIIGVSSLILVAMVVAVAVGVNHSHNGTEQSNGGANSGEISTSMKAIKAICQPTDYKEACVDSLSSAAGNTTDPKELIKVAFKVAMNKITDAVKQSDVLKELEKDPRASQALDNCNELMDYAVDDLKSSFEQLGEFDLSKLDEILGDLKIWLSAAVTYQETCLDGFENTTGNAGESMKKALKTSGELTRNGLAIVTEIASVLTSLQIPTFNRRLLSEESEIPANGEFPSWVSAGKRRLLAATPATIKPNVVVAKDGSGKYKTIREAIHDIPTKSNQTFVIYIKAGVYEEHVLINKTMTNVMMIGDGPTKTKITGNKNFVDGIPTFHTATVAVVGTGFIAKNIGFENTAGAVKHQAVALRVQSDMSIFYNCKMDAYQDTLYPHTHRQFYRDCTISGTIDFIFGNAAAVFQNCKMVVRKPLENQQCIVTAQGRKDKREPTGFVLQNCTITADPLYYPFRKINLAYLGRPWKEYSRTIIMQSQIDDLIQPEGWLPWMGDFGLNTCFYSEYRNRGPGAALGKRVKWRGIKNITPQHVLDFTAARFIRGDSWIKATGVPYTPGLSAVVFIIVTTYVDHRKDTLANCHSIEPISRDTLLASIAETGKQTELAVRVSTWKQKIEHSLEEQDLRPPFDIREYGGRVLDKLSLEADYGGAMSFAGAKRNMMLLEFSLQFRN</sequence>
<comment type="catalytic activity">
    <reaction evidence="9 12">
        <text>[(1-&gt;4)-alpha-D-galacturonosyl methyl ester](n) + n H2O = [(1-&gt;4)-alpha-D-galacturonosyl](n) + n methanol + n H(+)</text>
        <dbReference type="Rhea" id="RHEA:22380"/>
        <dbReference type="Rhea" id="RHEA-COMP:14570"/>
        <dbReference type="Rhea" id="RHEA-COMP:14573"/>
        <dbReference type="ChEBI" id="CHEBI:15377"/>
        <dbReference type="ChEBI" id="CHEBI:15378"/>
        <dbReference type="ChEBI" id="CHEBI:17790"/>
        <dbReference type="ChEBI" id="CHEBI:140522"/>
        <dbReference type="ChEBI" id="CHEBI:140523"/>
        <dbReference type="EC" id="3.1.1.11"/>
    </reaction>
</comment>
<evidence type="ECO:0000256" key="5">
    <source>
        <dbReference type="ARBA" id="ARBA00022801"/>
    </source>
</evidence>
<dbReference type="CDD" id="cd15798">
    <property type="entry name" value="PMEI-like_3"/>
    <property type="match status" value="1"/>
</dbReference>
<dbReference type="FunFam" id="1.20.140.40:FF:000001">
    <property type="entry name" value="Pectinesterase"/>
    <property type="match status" value="1"/>
</dbReference>
<comment type="function">
    <text evidence="10">Acts in the modification of cell walls via demethylesterification of cell wall pectin.</text>
</comment>
<keyword evidence="6 12" id="KW-0063">Aspartyl esterase</keyword>
<dbReference type="InterPro" id="IPR031737">
    <property type="entry name" value="CNDH2_C"/>
</dbReference>
<keyword evidence="5 12" id="KW-0378">Hydrolase</keyword>
<dbReference type="EMBL" id="JABCRI010000008">
    <property type="protein sequence ID" value="KAF8401429.1"/>
    <property type="molecule type" value="Genomic_DNA"/>
</dbReference>
<comment type="similarity">
    <text evidence="2">In the N-terminal section; belongs to the PMEI family.</text>
</comment>
<dbReference type="Gene3D" id="2.160.20.10">
    <property type="entry name" value="Single-stranded right-handed beta-helix, Pectin lyase-like"/>
    <property type="match status" value="1"/>
</dbReference>
<keyword evidence="13" id="KW-1133">Transmembrane helix</keyword>
<comment type="similarity">
    <text evidence="3">In the C-terminal section; belongs to the pectinesterase family.</text>
</comment>